<dbReference type="RefSeq" id="WP_090555694.1">
    <property type="nucleotide sequence ID" value="NZ_FNRA01000003.1"/>
</dbReference>
<dbReference type="Pfam" id="PF22292">
    <property type="entry name" value="DUF6965"/>
    <property type="match status" value="1"/>
</dbReference>
<dbReference type="InterPro" id="IPR054238">
    <property type="entry name" value="DUF6965"/>
</dbReference>
<feature type="domain" description="DUF6965" evidence="1">
    <location>
        <begin position="1"/>
        <end position="66"/>
    </location>
</feature>
<proteinExistence type="predicted"/>
<organism evidence="2 3">
    <name type="scientific">Pedobacter hartonius</name>
    <dbReference type="NCBI Taxonomy" id="425514"/>
    <lineage>
        <taxon>Bacteria</taxon>
        <taxon>Pseudomonadati</taxon>
        <taxon>Bacteroidota</taxon>
        <taxon>Sphingobacteriia</taxon>
        <taxon>Sphingobacteriales</taxon>
        <taxon>Sphingobacteriaceae</taxon>
        <taxon>Pedobacter</taxon>
    </lineage>
</organism>
<keyword evidence="3" id="KW-1185">Reference proteome</keyword>
<dbReference type="OrthoDB" id="770452at2"/>
<dbReference type="STRING" id="425514.SAMN05443550_1039"/>
<dbReference type="EMBL" id="FNRA01000003">
    <property type="protein sequence ID" value="SEA36177.1"/>
    <property type="molecule type" value="Genomic_DNA"/>
</dbReference>
<dbReference type="AlphaFoldDB" id="A0A1H4AK49"/>
<accession>A0A1H4AK49</accession>
<gene>
    <name evidence="2" type="ORF">SAMN05443550_1039</name>
</gene>
<reference evidence="2 3" key="1">
    <citation type="submission" date="2016-10" db="EMBL/GenBank/DDBJ databases">
        <authorList>
            <person name="de Groot N.N."/>
        </authorList>
    </citation>
    <scope>NUCLEOTIDE SEQUENCE [LARGE SCALE GENOMIC DNA]</scope>
    <source>
        <strain evidence="2 3">DSM 19033</strain>
    </source>
</reference>
<protein>
    <recommendedName>
        <fullName evidence="1">DUF6965 domain-containing protein</fullName>
    </recommendedName>
</protein>
<evidence type="ECO:0000313" key="3">
    <source>
        <dbReference type="Proteomes" id="UP000198850"/>
    </source>
</evidence>
<dbReference type="Proteomes" id="UP000198850">
    <property type="component" value="Unassembled WGS sequence"/>
</dbReference>
<name>A0A1H4AK49_9SPHI</name>
<sequence length="71" mass="8199">MSVEELEAYFAGIELPERVELDKGVVIEDIPLFLESHFSYLKKNWDLKSADVFVLRLHQLHAKIEAGREEG</sequence>
<evidence type="ECO:0000313" key="2">
    <source>
        <dbReference type="EMBL" id="SEA36177.1"/>
    </source>
</evidence>
<evidence type="ECO:0000259" key="1">
    <source>
        <dbReference type="Pfam" id="PF22292"/>
    </source>
</evidence>